<reference evidence="1" key="1">
    <citation type="submission" date="2021-06" db="EMBL/GenBank/DDBJ databases">
        <authorList>
            <person name="Kallberg Y."/>
            <person name="Tangrot J."/>
            <person name="Rosling A."/>
        </authorList>
    </citation>
    <scope>NUCLEOTIDE SEQUENCE</scope>
    <source>
        <strain evidence="1">MA461A</strain>
    </source>
</reference>
<dbReference type="Proteomes" id="UP000789920">
    <property type="component" value="Unassembled WGS sequence"/>
</dbReference>
<organism evidence="1 2">
    <name type="scientific">Racocetra persica</name>
    <dbReference type="NCBI Taxonomy" id="160502"/>
    <lineage>
        <taxon>Eukaryota</taxon>
        <taxon>Fungi</taxon>
        <taxon>Fungi incertae sedis</taxon>
        <taxon>Mucoromycota</taxon>
        <taxon>Glomeromycotina</taxon>
        <taxon>Glomeromycetes</taxon>
        <taxon>Diversisporales</taxon>
        <taxon>Gigasporaceae</taxon>
        <taxon>Racocetra</taxon>
    </lineage>
</organism>
<gene>
    <name evidence="1" type="ORF">RPERSI_LOCUS12279</name>
</gene>
<proteinExistence type="predicted"/>
<evidence type="ECO:0000313" key="1">
    <source>
        <dbReference type="EMBL" id="CAG8732230.1"/>
    </source>
</evidence>
<evidence type="ECO:0000313" key="2">
    <source>
        <dbReference type="Proteomes" id="UP000789920"/>
    </source>
</evidence>
<feature type="non-terminal residue" evidence="1">
    <location>
        <position position="1"/>
    </location>
</feature>
<keyword evidence="2" id="KW-1185">Reference proteome</keyword>
<sequence length="47" mass="5314">SLSISSTVSATLFNVEFEWITRLLKKFFEIETRIGENCISEGALAVY</sequence>
<protein>
    <submittedName>
        <fullName evidence="1">20800_t:CDS:1</fullName>
    </submittedName>
</protein>
<name>A0ACA9Q400_9GLOM</name>
<accession>A0ACA9Q400</accession>
<dbReference type="EMBL" id="CAJVQC010026141">
    <property type="protein sequence ID" value="CAG8732230.1"/>
    <property type="molecule type" value="Genomic_DNA"/>
</dbReference>
<comment type="caution">
    <text evidence="1">The sequence shown here is derived from an EMBL/GenBank/DDBJ whole genome shotgun (WGS) entry which is preliminary data.</text>
</comment>